<reference evidence="2 3" key="1">
    <citation type="submission" date="2016-11" db="EMBL/GenBank/DDBJ databases">
        <title>Complete genome sequencing of Virgibacillus halodenitrificans PDB-F2.</title>
        <authorList>
            <person name="Sun Z."/>
            <person name="Zhou Y."/>
            <person name="Li H."/>
        </authorList>
    </citation>
    <scope>NUCLEOTIDE SEQUENCE [LARGE SCALE GENOMIC DNA]</scope>
    <source>
        <strain evidence="2 3">PDB-F2</strain>
    </source>
</reference>
<organism evidence="2 3">
    <name type="scientific">Virgibacillus halodenitrificans</name>
    <name type="common">Bacillus halodenitrificans</name>
    <dbReference type="NCBI Taxonomy" id="1482"/>
    <lineage>
        <taxon>Bacteria</taxon>
        <taxon>Bacillati</taxon>
        <taxon>Bacillota</taxon>
        <taxon>Bacilli</taxon>
        <taxon>Bacillales</taxon>
        <taxon>Bacillaceae</taxon>
        <taxon>Virgibacillus</taxon>
    </lineage>
</organism>
<dbReference type="InterPro" id="IPR016181">
    <property type="entry name" value="Acyl_CoA_acyltransferase"/>
</dbReference>
<dbReference type="RefSeq" id="WP_071649752.1">
    <property type="nucleotide sequence ID" value="NZ_CP017962.1"/>
</dbReference>
<dbReference type="SUPFAM" id="SSF55729">
    <property type="entry name" value="Acyl-CoA N-acyltransferases (Nat)"/>
    <property type="match status" value="1"/>
</dbReference>
<dbReference type="Gene3D" id="3.40.630.30">
    <property type="match status" value="1"/>
</dbReference>
<proteinExistence type="predicted"/>
<protein>
    <recommendedName>
        <fullName evidence="1">N-acetyltransferase domain-containing protein</fullName>
    </recommendedName>
</protein>
<dbReference type="GeneID" id="71516137"/>
<evidence type="ECO:0000313" key="3">
    <source>
        <dbReference type="Proteomes" id="UP000182945"/>
    </source>
</evidence>
<name>A0AAC9J231_VIRHA</name>
<dbReference type="KEGG" id="vhl:BME96_17145"/>
<accession>A0AAC9J231</accession>
<sequence>MEIRFITSVREYAKKVESLLLHKEACNNLMLGLIDRILKNRSDCHLGLVENDKGAIYAFMQTPPHNWILADVENVDKSVVQEIVRFLNRTNMDIPGVLGPDLYASYFVKEWKAITGKKANIHMNELIYQLDEVKITPISGGMLVPATEKQYNLLVKWLICFGQEANEDITKSYAETLARSFIKNQSAYLWKKNGRFVSMANRSRTTKHGATINAVYTPDAYKRNGYATDLVASLSTQFLEEGYQFCSLYTDKSNSTSNHIYQMIGYYEVGSSTVYSME</sequence>
<dbReference type="Proteomes" id="UP000182945">
    <property type="component" value="Chromosome"/>
</dbReference>
<dbReference type="InterPro" id="IPR013653">
    <property type="entry name" value="GCN5-like_dom"/>
</dbReference>
<gene>
    <name evidence="2" type="ORF">BME96_17145</name>
</gene>
<evidence type="ECO:0000313" key="2">
    <source>
        <dbReference type="EMBL" id="APC49813.1"/>
    </source>
</evidence>
<dbReference type="GO" id="GO:0016747">
    <property type="term" value="F:acyltransferase activity, transferring groups other than amino-acyl groups"/>
    <property type="evidence" value="ECO:0007669"/>
    <property type="project" value="InterPro"/>
</dbReference>
<dbReference type="EMBL" id="CP017962">
    <property type="protein sequence ID" value="APC49813.1"/>
    <property type="molecule type" value="Genomic_DNA"/>
</dbReference>
<dbReference type="AlphaFoldDB" id="A0AAC9J231"/>
<evidence type="ECO:0000259" key="1">
    <source>
        <dbReference type="PROSITE" id="PS51186"/>
    </source>
</evidence>
<dbReference type="InterPro" id="IPR000182">
    <property type="entry name" value="GNAT_dom"/>
</dbReference>
<dbReference type="Pfam" id="PF08445">
    <property type="entry name" value="FR47"/>
    <property type="match status" value="1"/>
</dbReference>
<dbReference type="PROSITE" id="PS51186">
    <property type="entry name" value="GNAT"/>
    <property type="match status" value="1"/>
</dbReference>
<feature type="domain" description="N-acetyltransferase" evidence="1">
    <location>
        <begin position="141"/>
        <end position="278"/>
    </location>
</feature>